<dbReference type="SMART" id="SM00326">
    <property type="entry name" value="SH3"/>
    <property type="match status" value="3"/>
</dbReference>
<feature type="compositionally biased region" description="Low complexity" evidence="13">
    <location>
        <begin position="348"/>
        <end position="363"/>
    </location>
</feature>
<dbReference type="Pfam" id="PF07653">
    <property type="entry name" value="SH3_2"/>
    <property type="match status" value="3"/>
</dbReference>
<dbReference type="FunFam" id="2.30.30.40:FF:000016">
    <property type="entry name" value="RIMS-binding protein 2 isoform X2"/>
    <property type="match status" value="1"/>
</dbReference>
<dbReference type="GeneTree" id="ENSGT00950000183203"/>
<evidence type="ECO:0000313" key="16">
    <source>
        <dbReference type="Ensembl" id="ENSSAUP00010004049.1"/>
    </source>
</evidence>
<gene>
    <name evidence="16" type="primary">tspoap1</name>
</gene>
<sequence length="1346" mass="144651">MREVAERRQQLELEHEQALAILKFKQDEIKRLQRAQLFAKREHEGVVQMLESKVRDLEEKCRSQSEQFGLLSQELDKFRLQASKVDLAGSSLLNNPSLSVLTNGVGLTTERDCTGGSWDMVSLGEIAFWSLEGGDSLSCPEDVAAALRMGATPHAAGLSRVDRSPVTKHRELPTISVSKSGSSSSKSETAHLTPKSDTHLSPHKSSPTHEVDTASEVEELDIDVAPAPYTASRGAAKLQVFIARYSYNPYDGPNDNPEVELPLTAGEYIYVYGDMDDDGFYEGELMDGRRGLVPSNFVERVSDDDVMSANHPVTGDISHNSLLDSSLHSASHQHHLHMGVSASERTEASVASGPASAPSDPASALAVPAPLTNGLDLDLEEVGVDIVPYPRKLTLIKQLAKSIIIGWDPPLVPAGWGNVWSYNVYVDQELRLNVPFGSQTKAVLERLDINLKAYRVSVQSLTEKGLSDQLRCSLLVGRDVCVAPTQVRVERITATSANLTWLPSNSNYVHIVSLNEEECELVKAGCYSLCLNNLLPSLQYTVKVEARPHRTPWELPVERREHRSATITFTTLMAGPPDAPLDVQLEHGPTPGIALISWLPVTIDAAGTSNGVRVTGYTIYADKRKVLEVSSPTAGSALLGPSQIQSLQAAQELTVRTMSAHGESCDSFPVNVPSKLPAIMAGPAFTSPVVPALTCPPAGPTNLPSPLSYGNSAAKVSMLPSSMPSDTHIIGLTVEVDANTPHALHSEEFLSSASYVKAWANPSSAAALAVCEATLPVVSTITPVVHVTSPTNSAPQPSPIAVAVPEPTPAPAPVTAAAAAVLELRRDTDSPGTIRPFPSITEFIEDPSAKLGTPERIPTPPKALMTDLLNPHDTNPLRPLCTSPLESEVEEELENTRLVSIEEFLRQDNEPIICRAQQSYNRGSVEPPSDYHADNSRSDLSDILEEEEEDYSDHLREAQPRGYTVGANREPSQIPPAEAGPSWAAQAEVSSKPGGSQARQLKGVVDSPKMKGDGDIRIFVALFPYDPAIMSPNPDAAEEELPFTEGQIIKVYGDKDPDGFYRGESGGRLGFVPCNMVSEIQVEDEETRQQLLQQGFLSTAASMEKIVESAALWEESVDSSSQDPSQAAAATAATTTTAAPVANPAPGARRMVAIFDYDPRESSPNTDIEAELTFSAGDIIHVFGDMDEDGFFYGDLNGHRGLVPSNFLQALPEDAPAEHVSAQPAPEPKKELQETLTSSTESQGHMPSRLEEPSPPKTEPPIPDPQEHTDPKPKLTSLAASPMSDPDPASPPAPGPATVEACSSAPAPLPTDSPTKTDCAAQGKKKKGFFSKGKKLFRKLGSSKKD</sequence>
<dbReference type="InterPro" id="IPR040325">
    <property type="entry name" value="RIMBP1/2/3"/>
</dbReference>
<feature type="region of interest" description="Disordered" evidence="13">
    <location>
        <begin position="334"/>
        <end position="363"/>
    </location>
</feature>
<proteinExistence type="inferred from homology"/>
<evidence type="ECO:0000256" key="7">
    <source>
        <dbReference type="ARBA" id="ARBA00023136"/>
    </source>
</evidence>
<evidence type="ECO:0000259" key="15">
    <source>
        <dbReference type="PROSITE" id="PS50853"/>
    </source>
</evidence>
<dbReference type="CDD" id="cd12012">
    <property type="entry name" value="SH3_RIM-BP_2"/>
    <property type="match status" value="1"/>
</dbReference>
<dbReference type="InterPro" id="IPR036116">
    <property type="entry name" value="FN3_sf"/>
</dbReference>
<keyword evidence="6" id="KW-0770">Synapse</keyword>
<accession>A0A671TQ04</accession>
<dbReference type="PROSITE" id="PS50002">
    <property type="entry name" value="SH3"/>
    <property type="match status" value="3"/>
</dbReference>
<reference evidence="16" key="3">
    <citation type="submission" date="2025-09" db="UniProtKB">
        <authorList>
            <consortium name="Ensembl"/>
        </authorList>
    </citation>
    <scope>IDENTIFICATION</scope>
</reference>
<feature type="compositionally biased region" description="Pro residues" evidence="13">
    <location>
        <begin position="1255"/>
        <end position="1264"/>
    </location>
</feature>
<feature type="compositionally biased region" description="Basic residues" evidence="13">
    <location>
        <begin position="1323"/>
        <end position="1346"/>
    </location>
</feature>
<evidence type="ECO:0000256" key="8">
    <source>
        <dbReference type="ARBA" id="ARBA00034103"/>
    </source>
</evidence>
<dbReference type="CDD" id="cd00063">
    <property type="entry name" value="FN3"/>
    <property type="match status" value="2"/>
</dbReference>
<dbReference type="InterPro" id="IPR013783">
    <property type="entry name" value="Ig-like_fold"/>
</dbReference>
<keyword evidence="5" id="KW-0677">Repeat</keyword>
<feature type="region of interest" description="Disordered" evidence="13">
    <location>
        <begin position="1216"/>
        <end position="1346"/>
    </location>
</feature>
<evidence type="ECO:0000256" key="10">
    <source>
        <dbReference type="ARBA" id="ARBA00068024"/>
    </source>
</evidence>
<comment type="similarity">
    <text evidence="2">Belongs to the RIMBP family.</text>
</comment>
<feature type="coiled-coil region" evidence="12">
    <location>
        <begin position="1"/>
        <end position="67"/>
    </location>
</feature>
<dbReference type="InterPro" id="IPR001452">
    <property type="entry name" value="SH3_domain"/>
</dbReference>
<name>A0A671TQ04_SPAAU</name>
<dbReference type="InterPro" id="IPR035755">
    <property type="entry name" value="RIM-BP_SH3_3"/>
</dbReference>
<dbReference type="InterPro" id="IPR036028">
    <property type="entry name" value="SH3-like_dom_sf"/>
</dbReference>
<dbReference type="CDD" id="cd12014">
    <property type="entry name" value="SH3_RIM-BP_1"/>
    <property type="match status" value="1"/>
</dbReference>
<dbReference type="PROSITE" id="PS50853">
    <property type="entry name" value="FN3"/>
    <property type="match status" value="1"/>
</dbReference>
<reference evidence="16" key="2">
    <citation type="submission" date="2025-08" db="UniProtKB">
        <authorList>
            <consortium name="Ensembl"/>
        </authorList>
    </citation>
    <scope>IDENTIFICATION</scope>
</reference>
<comment type="function">
    <text evidence="9">Plays a role in the synaptic transmission as bifunctional linker that interacts simultaneously with RIMS1, RIMS2, CACNA1D and CACNA1B.</text>
</comment>
<evidence type="ECO:0000256" key="4">
    <source>
        <dbReference type="ARBA" id="ARBA00022475"/>
    </source>
</evidence>
<evidence type="ECO:0000256" key="13">
    <source>
        <dbReference type="SAM" id="MobiDB-lite"/>
    </source>
</evidence>
<evidence type="ECO:0000313" key="17">
    <source>
        <dbReference type="Proteomes" id="UP000472265"/>
    </source>
</evidence>
<evidence type="ECO:0000256" key="1">
    <source>
        <dbReference type="ARBA" id="ARBA00004236"/>
    </source>
</evidence>
<feature type="compositionally biased region" description="Low complexity" evidence="13">
    <location>
        <begin position="1127"/>
        <end position="1144"/>
    </location>
</feature>
<evidence type="ECO:0000256" key="5">
    <source>
        <dbReference type="ARBA" id="ARBA00022737"/>
    </source>
</evidence>
<feature type="compositionally biased region" description="Polar residues" evidence="13">
    <location>
        <begin position="1234"/>
        <end position="1245"/>
    </location>
</feature>
<dbReference type="Gene3D" id="2.60.40.10">
    <property type="entry name" value="Immunoglobulins"/>
    <property type="match status" value="2"/>
</dbReference>
<keyword evidence="12" id="KW-0175">Coiled coil</keyword>
<dbReference type="Pfam" id="PF25523">
    <property type="entry name" value="Ig_RIMBP2"/>
    <property type="match status" value="1"/>
</dbReference>
<feature type="region of interest" description="Disordered" evidence="13">
    <location>
        <begin position="155"/>
        <end position="215"/>
    </location>
</feature>
<dbReference type="GO" id="GO:0045202">
    <property type="term" value="C:synapse"/>
    <property type="evidence" value="ECO:0007669"/>
    <property type="project" value="UniProtKB-SubCell"/>
</dbReference>
<dbReference type="PANTHER" id="PTHR14234:SF20">
    <property type="entry name" value="PERIPHERAL-TYPE BENZODIAZEPINE RECEPTOR-ASSOCIATED PROTEIN 1"/>
    <property type="match status" value="1"/>
</dbReference>
<feature type="region of interest" description="Disordered" evidence="13">
    <location>
        <begin position="964"/>
        <end position="1007"/>
    </location>
</feature>
<comment type="subcellular location">
    <subcellularLocation>
        <location evidence="1">Cell membrane</location>
    </subcellularLocation>
    <subcellularLocation>
        <location evidence="8">Synapse</location>
    </subcellularLocation>
</comment>
<dbReference type="FunFam" id="2.60.40.10:FF:000643">
    <property type="entry name" value="RIMS-binding protein 2 isoform X1"/>
    <property type="match status" value="1"/>
</dbReference>
<evidence type="ECO:0000256" key="2">
    <source>
        <dbReference type="ARBA" id="ARBA00010749"/>
    </source>
</evidence>
<dbReference type="InterPro" id="IPR003961">
    <property type="entry name" value="FN3_dom"/>
</dbReference>
<keyword evidence="4" id="KW-1003">Cell membrane</keyword>
<dbReference type="FunFam" id="2.60.40.10:FF:000072">
    <property type="entry name" value="RIMS-binding protein 2 isoform X1"/>
    <property type="match status" value="1"/>
</dbReference>
<dbReference type="Ensembl" id="ENSSAUT00010004370.1">
    <property type="protein sequence ID" value="ENSSAUP00010004049.1"/>
    <property type="gene ID" value="ENSSAUG00010002091.1"/>
</dbReference>
<dbReference type="CDD" id="cd12013">
    <property type="entry name" value="SH3_RIM-BP_3"/>
    <property type="match status" value="1"/>
</dbReference>
<dbReference type="SUPFAM" id="SSF50044">
    <property type="entry name" value="SH3-domain"/>
    <property type="match status" value="3"/>
</dbReference>
<evidence type="ECO:0000256" key="6">
    <source>
        <dbReference type="ARBA" id="ARBA00023018"/>
    </source>
</evidence>
<feature type="domain" description="Fibronectin type-III" evidence="15">
    <location>
        <begin position="483"/>
        <end position="574"/>
    </location>
</feature>
<evidence type="ECO:0000256" key="3">
    <source>
        <dbReference type="ARBA" id="ARBA00022443"/>
    </source>
</evidence>
<protein>
    <recommendedName>
        <fullName evidence="10">RIMS-binding protein 2</fullName>
    </recommendedName>
</protein>
<dbReference type="InterPro" id="IPR057884">
    <property type="entry name" value="FN3_RIM-BP1/2/3"/>
</dbReference>
<keyword evidence="17" id="KW-1185">Reference proteome</keyword>
<dbReference type="InterPro" id="IPR035753">
    <property type="entry name" value="RIM-BP_SH3_2"/>
</dbReference>
<feature type="domain" description="SH3" evidence="14">
    <location>
        <begin position="236"/>
        <end position="303"/>
    </location>
</feature>
<dbReference type="SUPFAM" id="SSF49265">
    <property type="entry name" value="Fibronectin type III"/>
    <property type="match status" value="2"/>
</dbReference>
<dbReference type="FunFam" id="2.30.30.40:FF:000006">
    <property type="entry name" value="RIMS-binding protein 2 isoform X1"/>
    <property type="match status" value="1"/>
</dbReference>
<feature type="domain" description="SH3" evidence="14">
    <location>
        <begin position="1014"/>
        <end position="1082"/>
    </location>
</feature>
<evidence type="ECO:0000259" key="14">
    <source>
        <dbReference type="PROSITE" id="PS50002"/>
    </source>
</evidence>
<dbReference type="Gene3D" id="2.30.30.40">
    <property type="entry name" value="SH3 Domains"/>
    <property type="match status" value="3"/>
</dbReference>
<feature type="compositionally biased region" description="Basic and acidic residues" evidence="13">
    <location>
        <begin position="160"/>
        <end position="172"/>
    </location>
</feature>
<dbReference type="PANTHER" id="PTHR14234">
    <property type="entry name" value="RIM BINDING PROTEIN-RELATED"/>
    <property type="match status" value="1"/>
</dbReference>
<dbReference type="GO" id="GO:0005886">
    <property type="term" value="C:plasma membrane"/>
    <property type="evidence" value="ECO:0007669"/>
    <property type="project" value="UniProtKB-SubCell"/>
</dbReference>
<keyword evidence="7" id="KW-0472">Membrane</keyword>
<evidence type="ECO:0000256" key="11">
    <source>
        <dbReference type="PROSITE-ProRule" id="PRU00192"/>
    </source>
</evidence>
<dbReference type="Proteomes" id="UP000472265">
    <property type="component" value="Chromosome 13"/>
</dbReference>
<dbReference type="SMART" id="SM00060">
    <property type="entry name" value="FN3"/>
    <property type="match status" value="3"/>
</dbReference>
<keyword evidence="3 11" id="KW-0728">SH3 domain</keyword>
<evidence type="ECO:0000256" key="12">
    <source>
        <dbReference type="SAM" id="Coils"/>
    </source>
</evidence>
<evidence type="ECO:0000256" key="9">
    <source>
        <dbReference type="ARBA" id="ARBA00054159"/>
    </source>
</evidence>
<feature type="region of interest" description="Disordered" evidence="13">
    <location>
        <begin position="1117"/>
        <end position="1144"/>
    </location>
</feature>
<reference evidence="16" key="1">
    <citation type="submission" date="2021-04" db="EMBL/GenBank/DDBJ databases">
        <authorList>
            <consortium name="Wellcome Sanger Institute Data Sharing"/>
        </authorList>
    </citation>
    <scope>NUCLEOTIDE SEQUENCE [LARGE SCALE GENOMIC DNA]</scope>
</reference>
<dbReference type="FunFam" id="2.30.30.40:FF:000023">
    <property type="entry name" value="RIMS-binding protein 2 isoform F"/>
    <property type="match status" value="1"/>
</dbReference>
<feature type="compositionally biased region" description="Low complexity" evidence="13">
    <location>
        <begin position="176"/>
        <end position="187"/>
    </location>
</feature>
<feature type="domain" description="SH3" evidence="14">
    <location>
        <begin position="1146"/>
        <end position="1213"/>
    </location>
</feature>
<organism evidence="16 17">
    <name type="scientific">Sparus aurata</name>
    <name type="common">Gilthead sea bream</name>
    <dbReference type="NCBI Taxonomy" id="8175"/>
    <lineage>
        <taxon>Eukaryota</taxon>
        <taxon>Metazoa</taxon>
        <taxon>Chordata</taxon>
        <taxon>Craniata</taxon>
        <taxon>Vertebrata</taxon>
        <taxon>Euteleostomi</taxon>
        <taxon>Actinopterygii</taxon>
        <taxon>Neopterygii</taxon>
        <taxon>Teleostei</taxon>
        <taxon>Neoteleostei</taxon>
        <taxon>Acanthomorphata</taxon>
        <taxon>Eupercaria</taxon>
        <taxon>Spariformes</taxon>
        <taxon>Sparidae</taxon>
        <taxon>Sparus</taxon>
    </lineage>
</organism>